<gene>
    <name evidence="5" type="ORF">H0A72_15225</name>
</gene>
<keyword evidence="6" id="KW-1185">Reference proteome</keyword>
<protein>
    <submittedName>
        <fullName evidence="5">GntR family transcriptional regulator</fullName>
    </submittedName>
</protein>
<feature type="domain" description="HTH gntR-type" evidence="4">
    <location>
        <begin position="15"/>
        <end position="82"/>
    </location>
</feature>
<dbReference type="SUPFAM" id="SSF48008">
    <property type="entry name" value="GntR ligand-binding domain-like"/>
    <property type="match status" value="1"/>
</dbReference>
<dbReference type="InterPro" id="IPR008920">
    <property type="entry name" value="TF_FadR/GntR_C"/>
</dbReference>
<proteinExistence type="predicted"/>
<dbReference type="RefSeq" id="WP_180156848.1">
    <property type="nucleotide sequence ID" value="NZ_JACCEM010000008.1"/>
</dbReference>
<keyword evidence="2" id="KW-0238">DNA-binding</keyword>
<accession>A0A853G2Y8</accession>
<dbReference type="InterPro" id="IPR011711">
    <property type="entry name" value="GntR_C"/>
</dbReference>
<dbReference type="Proteomes" id="UP000559809">
    <property type="component" value="Unassembled WGS sequence"/>
</dbReference>
<dbReference type="PROSITE" id="PS50949">
    <property type="entry name" value="HTH_GNTR"/>
    <property type="match status" value="1"/>
</dbReference>
<organism evidence="5 6">
    <name type="scientific">Parapusillimonas granuli</name>
    <dbReference type="NCBI Taxonomy" id="380911"/>
    <lineage>
        <taxon>Bacteria</taxon>
        <taxon>Pseudomonadati</taxon>
        <taxon>Pseudomonadota</taxon>
        <taxon>Betaproteobacteria</taxon>
        <taxon>Burkholderiales</taxon>
        <taxon>Alcaligenaceae</taxon>
        <taxon>Parapusillimonas</taxon>
    </lineage>
</organism>
<reference evidence="5 6" key="1">
    <citation type="submission" date="2020-07" db="EMBL/GenBank/DDBJ databases">
        <title>Taxonomic revisions and descriptions of new bacterial species based on genomic comparisons in the high-G+C-content subgroup of the family Alcaligenaceae.</title>
        <authorList>
            <person name="Szabo A."/>
            <person name="Felfoldi T."/>
        </authorList>
    </citation>
    <scope>NUCLEOTIDE SEQUENCE [LARGE SCALE GENOMIC DNA]</scope>
    <source>
        <strain evidence="5 6">LMG 24012</strain>
    </source>
</reference>
<dbReference type="InterPro" id="IPR000524">
    <property type="entry name" value="Tscrpt_reg_HTH_GntR"/>
</dbReference>
<evidence type="ECO:0000256" key="1">
    <source>
        <dbReference type="ARBA" id="ARBA00023015"/>
    </source>
</evidence>
<dbReference type="InterPro" id="IPR036388">
    <property type="entry name" value="WH-like_DNA-bd_sf"/>
</dbReference>
<evidence type="ECO:0000256" key="2">
    <source>
        <dbReference type="ARBA" id="ARBA00023125"/>
    </source>
</evidence>
<name>A0A853G2Y8_9BURK</name>
<dbReference type="SUPFAM" id="SSF46785">
    <property type="entry name" value="Winged helix' DNA-binding domain"/>
    <property type="match status" value="1"/>
</dbReference>
<keyword evidence="3" id="KW-0804">Transcription</keyword>
<dbReference type="Gene3D" id="1.10.10.10">
    <property type="entry name" value="Winged helix-like DNA-binding domain superfamily/Winged helix DNA-binding domain"/>
    <property type="match status" value="1"/>
</dbReference>
<dbReference type="Gene3D" id="1.20.120.530">
    <property type="entry name" value="GntR ligand-binding domain-like"/>
    <property type="match status" value="1"/>
</dbReference>
<dbReference type="EMBL" id="JACCEM010000008">
    <property type="protein sequence ID" value="NYT50669.1"/>
    <property type="molecule type" value="Genomic_DNA"/>
</dbReference>
<dbReference type="PANTHER" id="PTHR43537:SF49">
    <property type="entry name" value="TRANSCRIPTIONAL REGULATORY PROTEIN"/>
    <property type="match status" value="1"/>
</dbReference>
<evidence type="ECO:0000313" key="5">
    <source>
        <dbReference type="EMBL" id="NYT50669.1"/>
    </source>
</evidence>
<sequence>MEPIKPQAAVDVRQRLSVDEIMRRLEDLILKGDYGPGARLPEQALADALGIGRGPLREAIRTLEGRRLLERVPHAGVRVVDLSVEDMDQILTVRESLEGMASRLAAEYMTLPEVRRLRAITAGLEHLGSRDMEAVFKVDSDQDFHRTIVLGSRNKWITNLLCRDLYTLLRLCRMRSGQLRRDMGRIHQEHHAIVDCIERRDPDGAERLMRAHVRESRERLLAALRGPNPSPPAPR</sequence>
<dbReference type="GO" id="GO:0003677">
    <property type="term" value="F:DNA binding"/>
    <property type="evidence" value="ECO:0007669"/>
    <property type="project" value="UniProtKB-KW"/>
</dbReference>
<evidence type="ECO:0000313" key="6">
    <source>
        <dbReference type="Proteomes" id="UP000559809"/>
    </source>
</evidence>
<dbReference type="Pfam" id="PF07729">
    <property type="entry name" value="FCD"/>
    <property type="match status" value="1"/>
</dbReference>
<evidence type="ECO:0000259" key="4">
    <source>
        <dbReference type="PROSITE" id="PS50949"/>
    </source>
</evidence>
<dbReference type="GO" id="GO:0003700">
    <property type="term" value="F:DNA-binding transcription factor activity"/>
    <property type="evidence" value="ECO:0007669"/>
    <property type="project" value="InterPro"/>
</dbReference>
<dbReference type="InterPro" id="IPR036390">
    <property type="entry name" value="WH_DNA-bd_sf"/>
</dbReference>
<dbReference type="SMART" id="SM00345">
    <property type="entry name" value="HTH_GNTR"/>
    <property type="match status" value="1"/>
</dbReference>
<dbReference type="AlphaFoldDB" id="A0A853G2Y8"/>
<dbReference type="Pfam" id="PF00392">
    <property type="entry name" value="GntR"/>
    <property type="match status" value="1"/>
</dbReference>
<evidence type="ECO:0000256" key="3">
    <source>
        <dbReference type="ARBA" id="ARBA00023163"/>
    </source>
</evidence>
<dbReference type="SMART" id="SM00895">
    <property type="entry name" value="FCD"/>
    <property type="match status" value="1"/>
</dbReference>
<keyword evidence="1" id="KW-0805">Transcription regulation</keyword>
<dbReference type="PANTHER" id="PTHR43537">
    <property type="entry name" value="TRANSCRIPTIONAL REGULATOR, GNTR FAMILY"/>
    <property type="match status" value="1"/>
</dbReference>
<comment type="caution">
    <text evidence="5">The sequence shown here is derived from an EMBL/GenBank/DDBJ whole genome shotgun (WGS) entry which is preliminary data.</text>
</comment>